<gene>
    <name evidence="1" type="ORF">ACFQ4A_03695</name>
</gene>
<protein>
    <submittedName>
        <fullName evidence="1">Uncharacterized protein</fullName>
    </submittedName>
</protein>
<keyword evidence="2" id="KW-1185">Reference proteome</keyword>
<reference evidence="2" key="1">
    <citation type="journal article" date="2019" name="Int. J. Syst. Evol. Microbiol.">
        <title>The Global Catalogue of Microorganisms (GCM) 10K type strain sequencing project: providing services to taxonomists for standard genome sequencing and annotation.</title>
        <authorList>
            <consortium name="The Broad Institute Genomics Platform"/>
            <consortium name="The Broad Institute Genome Sequencing Center for Infectious Disease"/>
            <person name="Wu L."/>
            <person name="Ma J."/>
        </authorList>
    </citation>
    <scope>NUCLEOTIDE SEQUENCE [LARGE SCALE GENOMIC DNA]</scope>
    <source>
        <strain evidence="2">CCUG 54822</strain>
    </source>
</reference>
<organism evidence="1 2">
    <name type="scientific">Lentibacillus salinarum</name>
    <dbReference type="NCBI Taxonomy" id="446820"/>
    <lineage>
        <taxon>Bacteria</taxon>
        <taxon>Bacillati</taxon>
        <taxon>Bacillota</taxon>
        <taxon>Bacilli</taxon>
        <taxon>Bacillales</taxon>
        <taxon>Bacillaceae</taxon>
        <taxon>Lentibacillus</taxon>
    </lineage>
</organism>
<dbReference type="Proteomes" id="UP001597178">
    <property type="component" value="Unassembled WGS sequence"/>
</dbReference>
<sequence length="125" mass="14470">MERVYGLIHADDFNVALTNLLIDLYSSDYKKHFLGLDFDEQKIADLSEPERETLTKIAAVVEYVGNRQPKATLYNWIYSEKLKLDKPYTPGVPEESVARVKRIITAPKEFADRNVFYDQETLEPV</sequence>
<comment type="caution">
    <text evidence="1">The sequence shown here is derived from an EMBL/GenBank/DDBJ whole genome shotgun (WGS) entry which is preliminary data.</text>
</comment>
<dbReference type="EMBL" id="JBHTNH010000003">
    <property type="protein sequence ID" value="MFD1360782.1"/>
    <property type="molecule type" value="Genomic_DNA"/>
</dbReference>
<name>A0ABW3ZSJ9_9BACI</name>
<proteinExistence type="predicted"/>
<evidence type="ECO:0000313" key="1">
    <source>
        <dbReference type="EMBL" id="MFD1360782.1"/>
    </source>
</evidence>
<accession>A0ABW3ZSJ9</accession>
<evidence type="ECO:0000313" key="2">
    <source>
        <dbReference type="Proteomes" id="UP001597178"/>
    </source>
</evidence>
<dbReference type="RefSeq" id="WP_382397702.1">
    <property type="nucleotide sequence ID" value="NZ_JBHTNH010000003.1"/>
</dbReference>